<comment type="function">
    <text evidence="12">Part of the Sec protein translocase complex. Interacts with the SecYEG preprotein conducting channel. Has a central role in coupling the hydrolysis of ATP to the transfer of proteins into and across the cell membrane, serving as an ATP-driven molecular motor driving the stepwise translocation of polypeptide chains across the membrane.</text>
</comment>
<evidence type="ECO:0000259" key="15">
    <source>
        <dbReference type="PROSITE" id="PS51194"/>
    </source>
</evidence>
<comment type="subcellular location">
    <subcellularLocation>
        <location evidence="12">Cell membrane</location>
        <topology evidence="12">Peripheral membrane protein</topology>
        <orientation evidence="12">Cytoplasmic side</orientation>
    </subcellularLocation>
    <subcellularLocation>
        <location evidence="12">Cytoplasm</location>
    </subcellularLocation>
    <subcellularLocation>
        <location evidence="1">Membrane</location>
        <topology evidence="1">Peripheral membrane protein</topology>
    </subcellularLocation>
    <text evidence="12">Distribution is 50-50.</text>
</comment>
<dbReference type="SUPFAM" id="SSF81767">
    <property type="entry name" value="Pre-protein crosslinking domain of SecA"/>
    <property type="match status" value="1"/>
</dbReference>
<feature type="binding site" evidence="12">
    <location>
        <position position="413"/>
    </location>
    <ligand>
        <name>ATP</name>
        <dbReference type="ChEBI" id="CHEBI:30616"/>
    </ligand>
</feature>
<dbReference type="GO" id="GO:0005524">
    <property type="term" value="F:ATP binding"/>
    <property type="evidence" value="ECO:0007669"/>
    <property type="project" value="UniProtKB-UniRule"/>
</dbReference>
<organism evidence="17 18">
    <name type="scientific">Clostridium perfringens</name>
    <dbReference type="NCBI Taxonomy" id="1502"/>
    <lineage>
        <taxon>Bacteria</taxon>
        <taxon>Bacillati</taxon>
        <taxon>Bacillota</taxon>
        <taxon>Clostridia</taxon>
        <taxon>Eubacteriales</taxon>
        <taxon>Clostridiaceae</taxon>
        <taxon>Clostridium</taxon>
    </lineage>
</organism>
<dbReference type="SUPFAM" id="SSF52540">
    <property type="entry name" value="P-loop containing nucleoside triphosphate hydrolases"/>
    <property type="match status" value="2"/>
</dbReference>
<dbReference type="Gene3D" id="3.90.1440.10">
    <property type="entry name" value="SecA, preprotein cross-linking domain"/>
    <property type="match status" value="1"/>
</dbReference>
<feature type="domain" description="Helicase ATP-binding" evidence="14">
    <location>
        <begin position="9"/>
        <end position="147"/>
    </location>
</feature>
<comment type="similarity">
    <text evidence="2 12 13">Belongs to the SecA family.</text>
</comment>
<keyword evidence="17" id="KW-0378">Hydrolase</keyword>
<dbReference type="GO" id="GO:0043952">
    <property type="term" value="P:protein transport by the Sec complex"/>
    <property type="evidence" value="ECO:0007669"/>
    <property type="project" value="TreeGrafter"/>
</dbReference>
<dbReference type="InterPro" id="IPR014001">
    <property type="entry name" value="Helicase_ATP-bd"/>
</dbReference>
<protein>
    <recommendedName>
        <fullName evidence="12 13">Protein translocase subunit SecA</fullName>
        <ecNumber evidence="12">7.4.2.8</ecNumber>
    </recommendedName>
</protein>
<dbReference type="GO" id="GO:0017038">
    <property type="term" value="P:protein import"/>
    <property type="evidence" value="ECO:0007669"/>
    <property type="project" value="InterPro"/>
</dbReference>
<sequence length="722" mass="82767">MKQFDVQLIGGVVLHQGRIAEMKTGEGKTLTEVCPAYLNSITGEGVHIVTVNDYLAERDRELMKPLYDYLGVSTGVVISNINPQERKDAYSKDITYITNNELGFDYLKDNMVKTKESRVQRGLNFAIVDEVDSILIDEARTPLIISGQGDEPTNLYQITDVVVKSLSEEDYKVDEKERTVTLTESGVAKIEKFFGIDNYSDLEHFDLRHHVGQALKANFDMKKDIDYMPKNNEIYIVDEFTGRIAEGRRYSDGLHQALEAKEGVRIQSENKTLASITYQNLFKSYKKLSGMTGTAQTEEEEFRETYNLDVIVIPTNKPIQRIDREDKLYSSRIAKVKAIIKDIVETHTTGQPILIGTSSIEKSEELSELLSRKNIPHNVLNAKFHEQEAHIIEKAGMKGAVTIATNMAGRGTDIKIDDEVKKLGGLKVIGTERADNRRIDNQLVGRSGRQGDPGESIFYLSFEDDLLRVFSSPEILDKLEHSLNKNGQSDVLIQNKFFTKRVREAQKRIEGMHFESRKDTMKYDGVINKQREIIYSQRNEVLDTDNLVEFIDKMVKEVVSSKLHTLRLKLDDETYIDKSIEEIFIDYLDEINPLLFNKDFVTVDRVLDVYNKNNSIEEVEHYLYEKSIDKYNLIKQSYDEYMFSSIVRGILLSFVDLNWMEYLESITHIKQASQLASYKQQDPLQVFTLDSFEEFNELVKRIKISTVVSVFNIELGSGCETF</sequence>
<dbReference type="InterPro" id="IPR000185">
    <property type="entry name" value="SecA"/>
</dbReference>
<dbReference type="GO" id="GO:0005886">
    <property type="term" value="C:plasma membrane"/>
    <property type="evidence" value="ECO:0007669"/>
    <property type="project" value="UniProtKB-SubCell"/>
</dbReference>
<dbReference type="SUPFAM" id="SSF81886">
    <property type="entry name" value="Helical scaffold and wing domains of SecA"/>
    <property type="match status" value="1"/>
</dbReference>
<evidence type="ECO:0000256" key="3">
    <source>
        <dbReference type="ARBA" id="ARBA00022448"/>
    </source>
</evidence>
<comment type="subunit">
    <text evidence="12">Monomer and homodimer. Part of the essential Sec protein translocation apparatus which comprises SecA, SecYEG and auxiliary proteins SecDF. Other proteins may also be involved.</text>
</comment>
<dbReference type="Gene3D" id="1.10.3060.10">
    <property type="entry name" value="Helical scaffold and wing domains of SecA"/>
    <property type="match status" value="1"/>
</dbReference>
<keyword evidence="3 12" id="KW-0813">Transport</keyword>
<evidence type="ECO:0000256" key="6">
    <source>
        <dbReference type="ARBA" id="ARBA00022741"/>
    </source>
</evidence>
<dbReference type="InterPro" id="IPR011116">
    <property type="entry name" value="SecA_Wing/Scaffold"/>
</dbReference>
<dbReference type="GO" id="GO:0065002">
    <property type="term" value="P:intracellular protein transmembrane transport"/>
    <property type="evidence" value="ECO:0007669"/>
    <property type="project" value="UniProtKB-UniRule"/>
</dbReference>
<evidence type="ECO:0000313" key="17">
    <source>
        <dbReference type="EMBL" id="AMN31391.1"/>
    </source>
</evidence>
<dbReference type="GO" id="GO:0004386">
    <property type="term" value="F:helicase activity"/>
    <property type="evidence" value="ECO:0007669"/>
    <property type="project" value="UniProtKB-KW"/>
</dbReference>
<evidence type="ECO:0000256" key="11">
    <source>
        <dbReference type="ARBA" id="ARBA00023136"/>
    </source>
</evidence>
<keyword evidence="10 12" id="KW-0811">Translocation</keyword>
<dbReference type="PROSITE" id="PS51196">
    <property type="entry name" value="SECA_MOTOR_DEAD"/>
    <property type="match status" value="1"/>
</dbReference>
<dbReference type="AlphaFoldDB" id="A0A140GS82"/>
<name>A0A140GS82_CLOPF</name>
<dbReference type="PRINTS" id="PR00906">
    <property type="entry name" value="SECA"/>
</dbReference>
<dbReference type="InterPro" id="IPR036266">
    <property type="entry name" value="SecA_Wing/Scaffold_sf"/>
</dbReference>
<evidence type="ECO:0000256" key="12">
    <source>
        <dbReference type="HAMAP-Rule" id="MF_01382"/>
    </source>
</evidence>
<gene>
    <name evidence="12" type="primary">secA</name>
    <name evidence="17" type="ORF">JFP838_pA0475</name>
</gene>
<dbReference type="CDD" id="cd17928">
    <property type="entry name" value="DEXDc_SecA"/>
    <property type="match status" value="1"/>
</dbReference>
<dbReference type="InterPro" id="IPR027417">
    <property type="entry name" value="P-loop_NTPase"/>
</dbReference>
<evidence type="ECO:0000256" key="1">
    <source>
        <dbReference type="ARBA" id="ARBA00004170"/>
    </source>
</evidence>
<accession>A0A140GS82</accession>
<feature type="binding site" evidence="12">
    <location>
        <begin position="25"/>
        <end position="29"/>
    </location>
    <ligand>
        <name>ATP</name>
        <dbReference type="ChEBI" id="CHEBI:30616"/>
    </ligand>
</feature>
<dbReference type="Proteomes" id="UP000070260">
    <property type="component" value="Plasmid pJFP838A"/>
</dbReference>
<keyword evidence="6 12" id="KW-0547">Nucleotide-binding</keyword>
<dbReference type="InterPro" id="IPR011130">
    <property type="entry name" value="SecA_preprotein_X-link_dom"/>
</dbReference>
<evidence type="ECO:0000256" key="4">
    <source>
        <dbReference type="ARBA" id="ARBA00022475"/>
    </source>
</evidence>
<evidence type="ECO:0000256" key="10">
    <source>
        <dbReference type="ARBA" id="ARBA00023010"/>
    </source>
</evidence>
<dbReference type="EC" id="7.4.2.8" evidence="12"/>
<dbReference type="InterPro" id="IPR001650">
    <property type="entry name" value="Helicase_C-like"/>
</dbReference>
<evidence type="ECO:0000259" key="16">
    <source>
        <dbReference type="PROSITE" id="PS51196"/>
    </source>
</evidence>
<feature type="domain" description="Helicase C-terminal" evidence="15">
    <location>
        <begin position="335"/>
        <end position="498"/>
    </location>
</feature>
<dbReference type="InterPro" id="IPR036670">
    <property type="entry name" value="SecA_X-link_sf"/>
</dbReference>
<dbReference type="Pfam" id="PF07516">
    <property type="entry name" value="SecA_SW"/>
    <property type="match status" value="1"/>
</dbReference>
<evidence type="ECO:0000256" key="8">
    <source>
        <dbReference type="ARBA" id="ARBA00022927"/>
    </source>
</evidence>
<dbReference type="GO" id="GO:0031522">
    <property type="term" value="C:cell envelope Sec protein transport complex"/>
    <property type="evidence" value="ECO:0007669"/>
    <property type="project" value="TreeGrafter"/>
</dbReference>
<dbReference type="GO" id="GO:0008564">
    <property type="term" value="F:protein-exporting ATPase activity"/>
    <property type="evidence" value="ECO:0007669"/>
    <property type="project" value="UniProtKB-EC"/>
</dbReference>
<evidence type="ECO:0000256" key="2">
    <source>
        <dbReference type="ARBA" id="ARBA00007650"/>
    </source>
</evidence>
<evidence type="ECO:0000256" key="9">
    <source>
        <dbReference type="ARBA" id="ARBA00022967"/>
    </source>
</evidence>
<dbReference type="Pfam" id="PF01043">
    <property type="entry name" value="SecA_PP_bind"/>
    <property type="match status" value="1"/>
</dbReference>
<dbReference type="PROSITE" id="PS51194">
    <property type="entry name" value="HELICASE_CTER"/>
    <property type="match status" value="1"/>
</dbReference>
<dbReference type="InterPro" id="IPR044722">
    <property type="entry name" value="SecA_SF2_C"/>
</dbReference>
<evidence type="ECO:0000259" key="14">
    <source>
        <dbReference type="PROSITE" id="PS51192"/>
    </source>
</evidence>
<dbReference type="PROSITE" id="PS51192">
    <property type="entry name" value="HELICASE_ATP_BIND_1"/>
    <property type="match status" value="1"/>
</dbReference>
<dbReference type="HAMAP" id="MF_01382">
    <property type="entry name" value="SecA"/>
    <property type="match status" value="1"/>
</dbReference>
<dbReference type="SMART" id="SM00958">
    <property type="entry name" value="SecA_PP_bind"/>
    <property type="match status" value="1"/>
</dbReference>
<comment type="catalytic activity">
    <reaction evidence="12">
        <text>ATP + H2O + cellular proteinSide 1 = ADP + phosphate + cellular proteinSide 2.</text>
        <dbReference type="EC" id="7.4.2.8"/>
    </reaction>
</comment>
<reference evidence="17 18" key="1">
    <citation type="journal article" date="2016" name="PLoS ONE">
        <title>Plasmid Characterization and Chromosome Analysis of Two netF+ Clostridium perfringens Isolates Associated with Foal and Canine Necrotizing Enteritis.</title>
        <authorList>
            <person name="Mehdizadeh Gohari I."/>
            <person name="Kropinski A.M."/>
            <person name="Weese S.J."/>
            <person name="Parreira V.R."/>
            <person name="Whitehead A.E."/>
            <person name="Boerlin P."/>
            <person name="Prescott J.F."/>
        </authorList>
    </citation>
    <scope>NUCLEOTIDE SEQUENCE [LARGE SCALE GENOMIC DNA]</scope>
    <source>
        <strain evidence="17 18">JP838</strain>
        <plasmid evidence="18">Plasmid pJFP838A</plasmid>
    </source>
</reference>
<proteinExistence type="inferred from homology"/>
<evidence type="ECO:0000256" key="7">
    <source>
        <dbReference type="ARBA" id="ARBA00022840"/>
    </source>
</evidence>
<keyword evidence="7 12" id="KW-0067">ATP-binding</keyword>
<keyword evidence="5 12" id="KW-0963">Cytoplasm</keyword>
<evidence type="ECO:0000256" key="13">
    <source>
        <dbReference type="RuleBase" id="RU003874"/>
    </source>
</evidence>
<keyword evidence="4 12" id="KW-1003">Cell membrane</keyword>
<evidence type="ECO:0000313" key="18">
    <source>
        <dbReference type="Proteomes" id="UP000070260"/>
    </source>
</evidence>
<dbReference type="GO" id="GO:0006605">
    <property type="term" value="P:protein targeting"/>
    <property type="evidence" value="ECO:0007669"/>
    <property type="project" value="UniProtKB-UniRule"/>
</dbReference>
<dbReference type="GO" id="GO:0005829">
    <property type="term" value="C:cytosol"/>
    <property type="evidence" value="ECO:0007669"/>
    <property type="project" value="TreeGrafter"/>
</dbReference>
<dbReference type="Pfam" id="PF07517">
    <property type="entry name" value="SecA_DEAD"/>
    <property type="match status" value="1"/>
</dbReference>
<dbReference type="CDD" id="cd18803">
    <property type="entry name" value="SF2_C_secA"/>
    <property type="match status" value="1"/>
</dbReference>
<dbReference type="PATRIC" id="fig|1502.177.peg.3686"/>
<keyword evidence="17" id="KW-0347">Helicase</keyword>
<dbReference type="InterPro" id="IPR014018">
    <property type="entry name" value="SecA_motor_DEAD"/>
</dbReference>
<keyword evidence="8 12" id="KW-0653">Protein transport</keyword>
<dbReference type="Gene3D" id="3.40.50.300">
    <property type="entry name" value="P-loop containing nucleotide triphosphate hydrolases"/>
    <property type="match status" value="3"/>
</dbReference>
<dbReference type="EMBL" id="CP013615">
    <property type="protein sequence ID" value="AMN31391.1"/>
    <property type="molecule type" value="Genomic_DNA"/>
</dbReference>
<dbReference type="PANTHER" id="PTHR30612:SF0">
    <property type="entry name" value="CHLOROPLAST PROTEIN-TRANSPORTING ATPASE"/>
    <property type="match status" value="1"/>
</dbReference>
<keyword evidence="11 12" id="KW-0472">Membrane</keyword>
<dbReference type="FunFam" id="3.40.50.300:FF:000429">
    <property type="entry name" value="Preprotein translocase subunit SecA"/>
    <property type="match status" value="1"/>
</dbReference>
<keyword evidence="17" id="KW-0614">Plasmid</keyword>
<feature type="domain" description="SecA family profile" evidence="16">
    <location>
        <begin position="1"/>
        <end position="491"/>
    </location>
</feature>
<dbReference type="PANTHER" id="PTHR30612">
    <property type="entry name" value="SECA INNER MEMBRANE COMPONENT OF SEC PROTEIN SECRETION SYSTEM"/>
    <property type="match status" value="1"/>
</dbReference>
<dbReference type="NCBIfam" id="TIGR00963">
    <property type="entry name" value="secA"/>
    <property type="match status" value="1"/>
</dbReference>
<dbReference type="Pfam" id="PF21090">
    <property type="entry name" value="P-loop_SecA"/>
    <property type="match status" value="1"/>
</dbReference>
<evidence type="ECO:0000256" key="5">
    <source>
        <dbReference type="ARBA" id="ARBA00022490"/>
    </source>
</evidence>
<feature type="binding site" evidence="12">
    <location>
        <position position="7"/>
    </location>
    <ligand>
        <name>ATP</name>
        <dbReference type="ChEBI" id="CHEBI:30616"/>
    </ligand>
</feature>
<geneLocation type="plasmid" evidence="17 18">
    <name>pJFP838A</name>
</geneLocation>
<dbReference type="InterPro" id="IPR011115">
    <property type="entry name" value="SecA_DEAD"/>
</dbReference>
<keyword evidence="9 12" id="KW-1278">Translocase</keyword>
<dbReference type="SMART" id="SM00957">
    <property type="entry name" value="SecA_DEAD"/>
    <property type="match status" value="1"/>
</dbReference>